<reference evidence="3" key="2">
    <citation type="journal article" date="2021" name="PeerJ">
        <title>Extensive microbial diversity within the chicken gut microbiome revealed by metagenomics and culture.</title>
        <authorList>
            <person name="Gilroy R."/>
            <person name="Ravi A."/>
            <person name="Getino M."/>
            <person name="Pursley I."/>
            <person name="Horton D.L."/>
            <person name="Alikhan N.F."/>
            <person name="Baker D."/>
            <person name="Gharbi K."/>
            <person name="Hall N."/>
            <person name="Watson M."/>
            <person name="Adriaenssens E.M."/>
            <person name="Foster-Nyarko E."/>
            <person name="Jarju S."/>
            <person name="Secka A."/>
            <person name="Antonio M."/>
            <person name="Oren A."/>
            <person name="Chaudhuri R.R."/>
            <person name="La Ragione R."/>
            <person name="Hildebrand F."/>
            <person name="Pallen M.J."/>
        </authorList>
    </citation>
    <scope>NUCLEOTIDE SEQUENCE</scope>
    <source>
        <strain evidence="3">G3-8215</strain>
    </source>
</reference>
<name>A0A940DQZ7_9BACT</name>
<sequence length="211" mass="23188">MFKELNEIMAPGTDLSLAIKKDGVRMTVLVLPKASRVKDPAKDQIVPLVVSGSPEELDEGFLSIVTKPVEAVCGLLSRMEEFERAGQQAAAASRMAKEQKDKAASEEKARREKYDALLAKADESIAAGRHSEALPLLEQAMEVAPEKDRQKMEKRINAAKVAMGMGSLFGTDEAADIQERSDGSFRSGTDSDDYPDDLPEEFDSRFQMQSY</sequence>
<proteinExistence type="predicted"/>
<accession>A0A940DQZ7</accession>
<organism evidence="3 4">
    <name type="scientific">Candidatus Cryptobacteroides avicola</name>
    <dbReference type="NCBI Taxonomy" id="2840757"/>
    <lineage>
        <taxon>Bacteria</taxon>
        <taxon>Pseudomonadati</taxon>
        <taxon>Bacteroidota</taxon>
        <taxon>Bacteroidia</taxon>
        <taxon>Bacteroidales</taxon>
        <taxon>Candidatus Cryptobacteroides</taxon>
    </lineage>
</organism>
<feature type="region of interest" description="Disordered" evidence="1">
    <location>
        <begin position="90"/>
        <end position="109"/>
    </location>
</feature>
<evidence type="ECO:0000259" key="2">
    <source>
        <dbReference type="Pfam" id="PF19556"/>
    </source>
</evidence>
<dbReference type="EMBL" id="JADILV010000025">
    <property type="protein sequence ID" value="MBO8483283.1"/>
    <property type="molecule type" value="Genomic_DNA"/>
</dbReference>
<dbReference type="AlphaFoldDB" id="A0A940DQZ7"/>
<dbReference type="Proteomes" id="UP000725002">
    <property type="component" value="Unassembled WGS sequence"/>
</dbReference>
<feature type="region of interest" description="Disordered" evidence="1">
    <location>
        <begin position="170"/>
        <end position="211"/>
    </location>
</feature>
<dbReference type="InterPro" id="IPR022273">
    <property type="entry name" value="PRTRC_protein-E"/>
</dbReference>
<evidence type="ECO:0000313" key="3">
    <source>
        <dbReference type="EMBL" id="MBO8483283.1"/>
    </source>
</evidence>
<feature type="compositionally biased region" description="Acidic residues" evidence="1">
    <location>
        <begin position="190"/>
        <end position="201"/>
    </location>
</feature>
<evidence type="ECO:0000256" key="1">
    <source>
        <dbReference type="SAM" id="MobiDB-lite"/>
    </source>
</evidence>
<comment type="caution">
    <text evidence="3">The sequence shown here is derived from an EMBL/GenBank/DDBJ whole genome shotgun (WGS) entry which is preliminary data.</text>
</comment>
<feature type="compositionally biased region" description="Basic and acidic residues" evidence="1">
    <location>
        <begin position="95"/>
        <end position="109"/>
    </location>
</feature>
<dbReference type="NCBIfam" id="TIGR03741">
    <property type="entry name" value="PRTRC_E"/>
    <property type="match status" value="1"/>
</dbReference>
<feature type="domain" description="ParB-related ThiF-related cassette protein E" evidence="2">
    <location>
        <begin position="2"/>
        <end position="172"/>
    </location>
</feature>
<evidence type="ECO:0000313" key="4">
    <source>
        <dbReference type="Proteomes" id="UP000725002"/>
    </source>
</evidence>
<protein>
    <submittedName>
        <fullName evidence="3">PRTRC system protein E</fullName>
    </submittedName>
</protein>
<dbReference type="Pfam" id="PF19556">
    <property type="entry name" value="PRTRC_E"/>
    <property type="match status" value="1"/>
</dbReference>
<gene>
    <name evidence="3" type="ORF">IAB75_04115</name>
</gene>
<reference evidence="3" key="1">
    <citation type="submission" date="2020-10" db="EMBL/GenBank/DDBJ databases">
        <authorList>
            <person name="Gilroy R."/>
        </authorList>
    </citation>
    <scope>NUCLEOTIDE SEQUENCE</scope>
    <source>
        <strain evidence="3">G3-8215</strain>
    </source>
</reference>